<gene>
    <name evidence="10" type="ORF">GCM10010492_61910</name>
</gene>
<keyword evidence="4 8" id="KW-0812">Transmembrane</keyword>
<dbReference type="Pfam" id="PF07690">
    <property type="entry name" value="MFS_1"/>
    <property type="match status" value="1"/>
</dbReference>
<feature type="compositionally biased region" description="Low complexity" evidence="7">
    <location>
        <begin position="519"/>
        <end position="533"/>
    </location>
</feature>
<dbReference type="InterPro" id="IPR011701">
    <property type="entry name" value="MFS"/>
</dbReference>
<dbReference type="PANTHER" id="PTHR42718">
    <property type="entry name" value="MAJOR FACILITATOR SUPERFAMILY MULTIDRUG TRANSPORTER MFSC"/>
    <property type="match status" value="1"/>
</dbReference>
<dbReference type="EMBL" id="BAAABU010000021">
    <property type="protein sequence ID" value="GAA0252931.1"/>
    <property type="molecule type" value="Genomic_DNA"/>
</dbReference>
<reference evidence="10 11" key="1">
    <citation type="journal article" date="2019" name="Int. J. Syst. Evol. Microbiol.">
        <title>The Global Catalogue of Microorganisms (GCM) 10K type strain sequencing project: providing services to taxonomists for standard genome sequencing and annotation.</title>
        <authorList>
            <consortium name="The Broad Institute Genomics Platform"/>
            <consortium name="The Broad Institute Genome Sequencing Center for Infectious Disease"/>
            <person name="Wu L."/>
            <person name="Ma J."/>
        </authorList>
    </citation>
    <scope>NUCLEOTIDE SEQUENCE [LARGE SCALE GENOMIC DNA]</scope>
    <source>
        <strain evidence="10 11">JCM 3380</strain>
    </source>
</reference>
<protein>
    <submittedName>
        <fullName evidence="10">MFS transporter</fullName>
    </submittedName>
</protein>
<feature type="transmembrane region" description="Helical" evidence="8">
    <location>
        <begin position="235"/>
        <end position="251"/>
    </location>
</feature>
<evidence type="ECO:0000313" key="11">
    <source>
        <dbReference type="Proteomes" id="UP001500416"/>
    </source>
</evidence>
<dbReference type="InterPro" id="IPR036259">
    <property type="entry name" value="MFS_trans_sf"/>
</dbReference>
<feature type="transmembrane region" description="Helical" evidence="8">
    <location>
        <begin position="16"/>
        <end position="41"/>
    </location>
</feature>
<dbReference type="Proteomes" id="UP001500416">
    <property type="component" value="Unassembled WGS sequence"/>
</dbReference>
<dbReference type="PANTHER" id="PTHR42718:SF47">
    <property type="entry name" value="METHYL VIOLOGEN RESISTANCE PROTEIN SMVA"/>
    <property type="match status" value="1"/>
</dbReference>
<dbReference type="SUPFAM" id="SSF103473">
    <property type="entry name" value="MFS general substrate transporter"/>
    <property type="match status" value="1"/>
</dbReference>
<dbReference type="InterPro" id="IPR020846">
    <property type="entry name" value="MFS_dom"/>
</dbReference>
<keyword evidence="11" id="KW-1185">Reference proteome</keyword>
<evidence type="ECO:0000313" key="10">
    <source>
        <dbReference type="EMBL" id="GAA0252931.1"/>
    </source>
</evidence>
<feature type="transmembrane region" description="Helical" evidence="8">
    <location>
        <begin position="364"/>
        <end position="387"/>
    </location>
</feature>
<dbReference type="RefSeq" id="WP_343937562.1">
    <property type="nucleotide sequence ID" value="NZ_BAAABU010000021.1"/>
</dbReference>
<feature type="transmembrane region" description="Helical" evidence="8">
    <location>
        <begin position="408"/>
        <end position="425"/>
    </location>
</feature>
<keyword evidence="2" id="KW-0813">Transport</keyword>
<dbReference type="Gene3D" id="1.20.1720.10">
    <property type="entry name" value="Multidrug resistance protein D"/>
    <property type="match status" value="1"/>
</dbReference>
<feature type="domain" description="Major facilitator superfamily (MFS) profile" evidence="9">
    <location>
        <begin position="18"/>
        <end position="503"/>
    </location>
</feature>
<name>A0ABN0UKB5_9PSEU</name>
<dbReference type="PROSITE" id="PS50850">
    <property type="entry name" value="MFS"/>
    <property type="match status" value="1"/>
</dbReference>
<evidence type="ECO:0000256" key="5">
    <source>
        <dbReference type="ARBA" id="ARBA00022989"/>
    </source>
</evidence>
<evidence type="ECO:0000256" key="3">
    <source>
        <dbReference type="ARBA" id="ARBA00022475"/>
    </source>
</evidence>
<comment type="subcellular location">
    <subcellularLocation>
        <location evidence="1">Cell membrane</location>
        <topology evidence="1">Multi-pass membrane protein</topology>
    </subcellularLocation>
</comment>
<feature type="transmembrane region" description="Helical" evidence="8">
    <location>
        <begin position="142"/>
        <end position="161"/>
    </location>
</feature>
<keyword evidence="5 8" id="KW-1133">Transmembrane helix</keyword>
<feature type="transmembrane region" description="Helical" evidence="8">
    <location>
        <begin position="204"/>
        <end position="223"/>
    </location>
</feature>
<feature type="transmembrane region" description="Helical" evidence="8">
    <location>
        <begin position="480"/>
        <end position="499"/>
    </location>
</feature>
<proteinExistence type="predicted"/>
<evidence type="ECO:0000256" key="7">
    <source>
        <dbReference type="SAM" id="MobiDB-lite"/>
    </source>
</evidence>
<feature type="transmembrane region" description="Helical" evidence="8">
    <location>
        <begin position="53"/>
        <end position="72"/>
    </location>
</feature>
<keyword evidence="6 8" id="KW-0472">Membrane</keyword>
<evidence type="ECO:0000256" key="1">
    <source>
        <dbReference type="ARBA" id="ARBA00004651"/>
    </source>
</evidence>
<keyword evidence="3" id="KW-1003">Cell membrane</keyword>
<sequence length="542" mass="55226">MSTANQAPPRAGRREWLGLGLLVLPSLLLFMMLTILFLAIPHISASLRPDGTQMLWIVDIYGFLMAGFLVAMGTLGDRVGRRKLLALGSAVFAIVSVVAAYTSDPSMMIFWRAVLGVAAAAVMPATLGLIFSMFLDPKQRGVAIGAWAAGISVGVALGPLLSGLLLEVFTWRATFLVAVPVMALVAIAAPFVLPEHKDANAGKLDVLSVGLLLVTLLPLIYGVKALAKDDSLVEALGAIVIGVAFGVWFVVRQLRIDAPLLDIRLFANRTVSGALSVYILAALAMGGMYLMFTQYLQLVAELSPLQTGLAILPAALVLVGVSMSTPILARRVRPGFIIAGGLAIQVVGYLMLTRVESTAGLPLLIAGFIVLYPAVNPAMALTTGLVVGSVPPEKAGAASGLSTTANDLGLSLGVALIGSIGVAVYRDGVALPGGLTDEDASAARDSLDGAVAVAGRVSGDLGGQVLETARAAFTSGLNTGALIAAVIAAVGAVLAATLLRHVPPTSGNDWGGGADETADAAVSADGTGAAGDTKAAEVAGPK</sequence>
<evidence type="ECO:0000256" key="8">
    <source>
        <dbReference type="SAM" id="Phobius"/>
    </source>
</evidence>
<dbReference type="CDD" id="cd17321">
    <property type="entry name" value="MFS_MMR_MDR_like"/>
    <property type="match status" value="1"/>
</dbReference>
<evidence type="ECO:0000256" key="6">
    <source>
        <dbReference type="ARBA" id="ARBA00023136"/>
    </source>
</evidence>
<evidence type="ECO:0000256" key="4">
    <source>
        <dbReference type="ARBA" id="ARBA00022692"/>
    </source>
</evidence>
<feature type="transmembrane region" description="Helical" evidence="8">
    <location>
        <begin position="304"/>
        <end position="323"/>
    </location>
</feature>
<dbReference type="Gene3D" id="1.20.1250.20">
    <property type="entry name" value="MFS general substrate transporter like domains"/>
    <property type="match status" value="1"/>
</dbReference>
<evidence type="ECO:0000256" key="2">
    <source>
        <dbReference type="ARBA" id="ARBA00022448"/>
    </source>
</evidence>
<organism evidence="10 11">
    <name type="scientific">Saccharothrix mutabilis subsp. mutabilis</name>
    <dbReference type="NCBI Taxonomy" id="66855"/>
    <lineage>
        <taxon>Bacteria</taxon>
        <taxon>Bacillati</taxon>
        <taxon>Actinomycetota</taxon>
        <taxon>Actinomycetes</taxon>
        <taxon>Pseudonocardiales</taxon>
        <taxon>Pseudonocardiaceae</taxon>
        <taxon>Saccharothrix</taxon>
    </lineage>
</organism>
<accession>A0ABN0UKB5</accession>
<comment type="caution">
    <text evidence="10">The sequence shown here is derived from an EMBL/GenBank/DDBJ whole genome shotgun (WGS) entry which is preliminary data.</text>
</comment>
<feature type="region of interest" description="Disordered" evidence="7">
    <location>
        <begin position="505"/>
        <end position="542"/>
    </location>
</feature>
<feature type="transmembrane region" description="Helical" evidence="8">
    <location>
        <begin position="335"/>
        <end position="352"/>
    </location>
</feature>
<feature type="transmembrane region" description="Helical" evidence="8">
    <location>
        <begin position="271"/>
        <end position="292"/>
    </location>
</feature>
<feature type="transmembrane region" description="Helical" evidence="8">
    <location>
        <begin position="84"/>
        <end position="103"/>
    </location>
</feature>
<feature type="transmembrane region" description="Helical" evidence="8">
    <location>
        <begin position="173"/>
        <end position="192"/>
    </location>
</feature>
<evidence type="ECO:0000259" key="9">
    <source>
        <dbReference type="PROSITE" id="PS50850"/>
    </source>
</evidence>
<feature type="transmembrane region" description="Helical" evidence="8">
    <location>
        <begin position="109"/>
        <end position="135"/>
    </location>
</feature>